<feature type="compositionally biased region" description="Pro residues" evidence="1">
    <location>
        <begin position="207"/>
        <end position="222"/>
    </location>
</feature>
<evidence type="ECO:0000256" key="2">
    <source>
        <dbReference type="SAM" id="Phobius"/>
    </source>
</evidence>
<evidence type="ECO:0000256" key="1">
    <source>
        <dbReference type="SAM" id="MobiDB-lite"/>
    </source>
</evidence>
<evidence type="ECO:0000313" key="3">
    <source>
        <dbReference type="EMBL" id="GAA3576500.1"/>
    </source>
</evidence>
<protein>
    <submittedName>
        <fullName evidence="3">Uncharacterized protein</fullName>
    </submittedName>
</protein>
<evidence type="ECO:0000313" key="4">
    <source>
        <dbReference type="Proteomes" id="UP001501222"/>
    </source>
</evidence>
<name>A0ABP6Y3T2_9ACTN</name>
<dbReference type="RefSeq" id="WP_344844943.1">
    <property type="nucleotide sequence ID" value="NZ_BAABAA010000007.1"/>
</dbReference>
<organism evidence="3 4">
    <name type="scientific">Kribbella ginsengisoli</name>
    <dbReference type="NCBI Taxonomy" id="363865"/>
    <lineage>
        <taxon>Bacteria</taxon>
        <taxon>Bacillati</taxon>
        <taxon>Actinomycetota</taxon>
        <taxon>Actinomycetes</taxon>
        <taxon>Propionibacteriales</taxon>
        <taxon>Kribbellaceae</taxon>
        <taxon>Kribbella</taxon>
    </lineage>
</organism>
<keyword evidence="4" id="KW-1185">Reference proteome</keyword>
<dbReference type="EMBL" id="BAABAA010000007">
    <property type="protein sequence ID" value="GAA3576500.1"/>
    <property type="molecule type" value="Genomic_DNA"/>
</dbReference>
<keyword evidence="2" id="KW-0472">Membrane</keyword>
<comment type="caution">
    <text evidence="3">The sequence shown here is derived from an EMBL/GenBank/DDBJ whole genome shotgun (WGS) entry which is preliminary data.</text>
</comment>
<keyword evidence="2" id="KW-1133">Transmembrane helix</keyword>
<reference evidence="4" key="1">
    <citation type="journal article" date="2019" name="Int. J. Syst. Evol. Microbiol.">
        <title>The Global Catalogue of Microorganisms (GCM) 10K type strain sequencing project: providing services to taxonomists for standard genome sequencing and annotation.</title>
        <authorList>
            <consortium name="The Broad Institute Genomics Platform"/>
            <consortium name="The Broad Institute Genome Sequencing Center for Infectious Disease"/>
            <person name="Wu L."/>
            <person name="Ma J."/>
        </authorList>
    </citation>
    <scope>NUCLEOTIDE SEQUENCE [LARGE SCALE GENOMIC DNA]</scope>
    <source>
        <strain evidence="4">JCM 16928</strain>
    </source>
</reference>
<gene>
    <name evidence="3" type="ORF">GCM10022235_52920</name>
</gene>
<feature type="transmembrane region" description="Helical" evidence="2">
    <location>
        <begin position="165"/>
        <end position="185"/>
    </location>
</feature>
<keyword evidence="2" id="KW-0812">Transmembrane</keyword>
<dbReference type="Proteomes" id="UP001501222">
    <property type="component" value="Unassembled WGS sequence"/>
</dbReference>
<accession>A0ABP6Y3T2</accession>
<sequence length="222" mass="23386">MNRTPELTGYELDQRLLEHPLAEIWRGRSSTGMEIIALILSEQGAADAQVRERLTRASRMAALEPHQHQTPLWAANLTTARPYAVTELVPGQSGAERLLDPLDGLLGNDDDSLDAVRSQLAQQYGPLPPTGSLPGGAGSLQEVLGAWVAQAAPPGAVINVRPRGWWARAIAVLAVLAVFCVLYSVGASIGGEAKDQPPAPGQLVSPAPLPSPGLLPATPKPK</sequence>
<proteinExistence type="predicted"/>
<feature type="region of interest" description="Disordered" evidence="1">
    <location>
        <begin position="193"/>
        <end position="222"/>
    </location>
</feature>